<feature type="domain" description="Fumarylacetoacetase-like C-terminal" evidence="2">
    <location>
        <begin position="48"/>
        <end position="245"/>
    </location>
</feature>
<dbReference type="GO" id="GO:0046872">
    <property type="term" value="F:metal ion binding"/>
    <property type="evidence" value="ECO:0007669"/>
    <property type="project" value="UniProtKB-KW"/>
</dbReference>
<reference evidence="3 4" key="1">
    <citation type="submission" date="2016-11" db="EMBL/GenBank/DDBJ databases">
        <authorList>
            <person name="Kadnikov V."/>
            <person name="Nazina T."/>
        </authorList>
    </citation>
    <scope>NUCLEOTIDE SEQUENCE [LARGE SCALE GENOMIC DNA]</scope>
    <source>
        <strain evidence="3 4">1017</strain>
    </source>
</reference>
<dbReference type="GO" id="GO:1901023">
    <property type="term" value="P:4-hydroxyphenylacetate catabolic process"/>
    <property type="evidence" value="ECO:0007669"/>
    <property type="project" value="InterPro"/>
</dbReference>
<dbReference type="InterPro" id="IPR012684">
    <property type="entry name" value="HPA_isomer/decarb_C"/>
</dbReference>
<keyword evidence="1" id="KW-0479">Metal-binding</keyword>
<dbReference type="SUPFAM" id="SSF56529">
    <property type="entry name" value="FAH"/>
    <property type="match status" value="1"/>
</dbReference>
<evidence type="ECO:0000313" key="4">
    <source>
        <dbReference type="Proteomes" id="UP000186030"/>
    </source>
</evidence>
<dbReference type="GeneID" id="32064906"/>
<proteinExistence type="predicted"/>
<dbReference type="InterPro" id="IPR011234">
    <property type="entry name" value="Fumarylacetoacetase-like_C"/>
</dbReference>
<reference evidence="4" key="2">
    <citation type="submission" date="2017-01" db="EMBL/GenBank/DDBJ databases">
        <title>Genome sequencing and annotation of Geobacillus sp. 1017, a Hydrocarbon-Oxidizing Thermophilic Bacterium Isolated from a Heavy Oil Reservoir (China).</title>
        <authorList>
            <person name="Kadnikov V.V."/>
            <person name="Mardanov A.V."/>
            <person name="Poltaraus A.B."/>
            <person name="Sokolova D.S."/>
            <person name="Semenova E.M."/>
            <person name="Ravin N.V."/>
            <person name="Tourova T.P."/>
            <person name="Nazina T.N."/>
        </authorList>
    </citation>
    <scope>NUCLEOTIDE SEQUENCE [LARGE SCALE GENOMIC DNA]</scope>
    <source>
        <strain evidence="4">1017</strain>
    </source>
</reference>
<dbReference type="GO" id="GO:0008704">
    <property type="term" value="F:5-carboxymethyl-2-hydroxymuconate delta-isomerase activity"/>
    <property type="evidence" value="ECO:0007669"/>
    <property type="project" value="InterPro"/>
</dbReference>
<dbReference type="Gene3D" id="3.90.850.10">
    <property type="entry name" value="Fumarylacetoacetase-like, C-terminal domain"/>
    <property type="match status" value="1"/>
</dbReference>
<comment type="caution">
    <text evidence="3">The sequence shown here is derived from an EMBL/GenBank/DDBJ whole genome shotgun (WGS) entry which is preliminary data.</text>
</comment>
<dbReference type="NCBIfam" id="TIGR02303">
    <property type="entry name" value="HpaG-C-term"/>
    <property type="match status" value="1"/>
</dbReference>
<gene>
    <name evidence="3" type="ORF">BRO54_2163</name>
</gene>
<dbReference type="PANTHER" id="PTHR11820:SF114">
    <property type="entry name" value="4-HYDROXYPHENYLACETATE CATABOLISM PROTEIN"/>
    <property type="match status" value="1"/>
</dbReference>
<evidence type="ECO:0000256" key="1">
    <source>
        <dbReference type="ARBA" id="ARBA00022723"/>
    </source>
</evidence>
<dbReference type="Pfam" id="PF01557">
    <property type="entry name" value="FAA_hydrolase"/>
    <property type="match status" value="1"/>
</dbReference>
<dbReference type="EMBL" id="MQMG01000026">
    <property type="protein sequence ID" value="OKO92999.1"/>
    <property type="molecule type" value="Genomic_DNA"/>
</dbReference>
<accession>A0A1Q5SYA6</accession>
<organism evidence="3 4">
    <name type="scientific">Geobacillus proteiniphilus</name>
    <dbReference type="NCBI Taxonomy" id="860353"/>
    <lineage>
        <taxon>Bacteria</taxon>
        <taxon>Bacillati</taxon>
        <taxon>Bacillota</taxon>
        <taxon>Bacilli</taxon>
        <taxon>Bacillales</taxon>
        <taxon>Anoxybacillaceae</taxon>
        <taxon>Geobacillus</taxon>
    </lineage>
</organism>
<protein>
    <submittedName>
        <fullName evidence="3">5-carboxymethyl-2-oxo-hex-3-ene-1,7-dioate decarboxylase</fullName>
    </submittedName>
</protein>
<dbReference type="InterPro" id="IPR036663">
    <property type="entry name" value="Fumarylacetoacetase_C_sf"/>
</dbReference>
<name>A0A1Q5SYA6_9BACL</name>
<dbReference type="AlphaFoldDB" id="A0A1Q5SYA6"/>
<dbReference type="FunFam" id="3.90.850.10:FF:000002">
    <property type="entry name" value="2-hydroxyhepta-2,4-diene-1,7-dioate isomerase"/>
    <property type="match status" value="1"/>
</dbReference>
<evidence type="ECO:0000313" key="3">
    <source>
        <dbReference type="EMBL" id="OKO92999.1"/>
    </source>
</evidence>
<dbReference type="PANTHER" id="PTHR11820">
    <property type="entry name" value="ACYLPYRUVASE"/>
    <property type="match status" value="1"/>
</dbReference>
<dbReference type="GO" id="GO:0018800">
    <property type="term" value="F:5-oxopent-3-ene-1,2,5-tricarboxylate decarboxylase activity"/>
    <property type="evidence" value="ECO:0007669"/>
    <property type="project" value="InterPro"/>
</dbReference>
<evidence type="ECO:0000259" key="2">
    <source>
        <dbReference type="Pfam" id="PF01557"/>
    </source>
</evidence>
<sequence>MMRRARVAWNGIVTEAEPLDDGRLRLPDGTIVGELEVMWLPPVEPGVIVALGLNYAEHAGELSFVAPKEPLLFFKGKNTLIGHRGRTVRPEGVNMMHYECELAVVIGRPASRVKAERAYDYIFGYTIANDYAVRDYLENYYRPNFRVKNRDRTTPLGPWIVSHEEVGDPMALRLRTYVNGAVVQEGYTGDMIFSIPYLLEYITEFMTLAPGDVILTGTPKGAVNVQPGDEVVAEIERIGRLINYIV</sequence>
<dbReference type="RefSeq" id="WP_011232500.1">
    <property type="nucleotide sequence ID" value="NZ_MQMG01000026.1"/>
</dbReference>
<dbReference type="Proteomes" id="UP000186030">
    <property type="component" value="Unassembled WGS sequence"/>
</dbReference>